<dbReference type="PANTHER" id="PTHR47481">
    <property type="match status" value="1"/>
</dbReference>
<gene>
    <name evidence="2" type="ORF">Ddye_025950</name>
</gene>
<accession>A0AAD9TMD4</accession>
<reference evidence="2" key="1">
    <citation type="journal article" date="2023" name="Plant J.">
        <title>Genome sequences and population genomics provide insights into the demographic history, inbreeding, and mutation load of two 'living fossil' tree species of Dipteronia.</title>
        <authorList>
            <person name="Feng Y."/>
            <person name="Comes H.P."/>
            <person name="Chen J."/>
            <person name="Zhu S."/>
            <person name="Lu R."/>
            <person name="Zhang X."/>
            <person name="Li P."/>
            <person name="Qiu J."/>
            <person name="Olsen K.M."/>
            <person name="Qiu Y."/>
        </authorList>
    </citation>
    <scope>NUCLEOTIDE SEQUENCE</scope>
    <source>
        <strain evidence="2">KIB01</strain>
    </source>
</reference>
<evidence type="ECO:0000313" key="3">
    <source>
        <dbReference type="Proteomes" id="UP001280121"/>
    </source>
</evidence>
<dbReference type="Proteomes" id="UP001280121">
    <property type="component" value="Unassembled WGS sequence"/>
</dbReference>
<evidence type="ECO:0000256" key="1">
    <source>
        <dbReference type="SAM" id="MobiDB-lite"/>
    </source>
</evidence>
<organism evidence="2 3">
    <name type="scientific">Dipteronia dyeriana</name>
    <dbReference type="NCBI Taxonomy" id="168575"/>
    <lineage>
        <taxon>Eukaryota</taxon>
        <taxon>Viridiplantae</taxon>
        <taxon>Streptophyta</taxon>
        <taxon>Embryophyta</taxon>
        <taxon>Tracheophyta</taxon>
        <taxon>Spermatophyta</taxon>
        <taxon>Magnoliopsida</taxon>
        <taxon>eudicotyledons</taxon>
        <taxon>Gunneridae</taxon>
        <taxon>Pentapetalae</taxon>
        <taxon>rosids</taxon>
        <taxon>malvids</taxon>
        <taxon>Sapindales</taxon>
        <taxon>Sapindaceae</taxon>
        <taxon>Hippocastanoideae</taxon>
        <taxon>Acereae</taxon>
        <taxon>Dipteronia</taxon>
    </lineage>
</organism>
<proteinExistence type="predicted"/>
<dbReference type="AlphaFoldDB" id="A0AAD9TMD4"/>
<comment type="caution">
    <text evidence="2">The sequence shown here is derived from an EMBL/GenBank/DDBJ whole genome shotgun (WGS) entry which is preliminary data.</text>
</comment>
<dbReference type="PANTHER" id="PTHR47481:SF31">
    <property type="entry name" value="OS01G0873500 PROTEIN"/>
    <property type="match status" value="1"/>
</dbReference>
<protein>
    <recommendedName>
        <fullName evidence="4">Retrotransposon Copia-like N-terminal domain-containing protein</fullName>
    </recommendedName>
</protein>
<dbReference type="EMBL" id="JANJYI010000008">
    <property type="protein sequence ID" value="KAK2638155.1"/>
    <property type="molecule type" value="Genomic_DNA"/>
</dbReference>
<keyword evidence="3" id="KW-1185">Reference proteome</keyword>
<evidence type="ECO:0008006" key="4">
    <source>
        <dbReference type="Google" id="ProtNLM"/>
    </source>
</evidence>
<name>A0AAD9TMD4_9ROSI</name>
<sequence>MTTPPSTPSLSPSPLATGSTTATVEPTVVTPTSNPIAQTNAFYLYGNLISLNASSQIPFKLSKDGGNYASWKSQMTNLLFGYGLLGFIDRSHPCPLKTYQKHLLWLRQDRLVLFGIQATVHSTIGSTINNCSTSVDAWNKLETGYANHSNTHVISLLSTLMSIKKEGFY</sequence>
<evidence type="ECO:0000313" key="2">
    <source>
        <dbReference type="EMBL" id="KAK2638155.1"/>
    </source>
</evidence>
<feature type="region of interest" description="Disordered" evidence="1">
    <location>
        <begin position="1"/>
        <end position="27"/>
    </location>
</feature>